<evidence type="ECO:0000256" key="4">
    <source>
        <dbReference type="ARBA" id="ARBA00023136"/>
    </source>
</evidence>
<accession>A0A1G6JS20</accession>
<feature type="domain" description="O-antigen ligase-related" evidence="5">
    <location>
        <begin position="190"/>
        <end position="315"/>
    </location>
</feature>
<gene>
    <name evidence="6" type="ORF">SAMN05216576_101831</name>
</gene>
<evidence type="ECO:0000259" key="5">
    <source>
        <dbReference type="Pfam" id="PF04932"/>
    </source>
</evidence>
<dbReference type="AlphaFoldDB" id="A0A1G6JS20"/>
<name>A0A1G6JS20_9GAMM</name>
<dbReference type="GO" id="GO:0016020">
    <property type="term" value="C:membrane"/>
    <property type="evidence" value="ECO:0007669"/>
    <property type="project" value="UniProtKB-SubCell"/>
</dbReference>
<dbReference type="Proteomes" id="UP000199467">
    <property type="component" value="Unassembled WGS sequence"/>
</dbReference>
<dbReference type="EMBL" id="FMZQ01000001">
    <property type="protein sequence ID" value="SDC21487.1"/>
    <property type="molecule type" value="Genomic_DNA"/>
</dbReference>
<dbReference type="RefSeq" id="WP_055984312.1">
    <property type="nucleotide sequence ID" value="NZ_FMZQ01000001.1"/>
</dbReference>
<keyword evidence="4" id="KW-0472">Membrane</keyword>
<comment type="subcellular location">
    <subcellularLocation>
        <location evidence="1">Membrane</location>
        <topology evidence="1">Multi-pass membrane protein</topology>
    </subcellularLocation>
</comment>
<evidence type="ECO:0000256" key="1">
    <source>
        <dbReference type="ARBA" id="ARBA00004141"/>
    </source>
</evidence>
<dbReference type="PANTHER" id="PTHR37422">
    <property type="entry name" value="TEICHURONIC ACID BIOSYNTHESIS PROTEIN TUAE"/>
    <property type="match status" value="1"/>
</dbReference>
<organism evidence="6 7">
    <name type="scientific">Ectopseudomonas chengduensis</name>
    <dbReference type="NCBI Taxonomy" id="489632"/>
    <lineage>
        <taxon>Bacteria</taxon>
        <taxon>Pseudomonadati</taxon>
        <taxon>Pseudomonadota</taxon>
        <taxon>Gammaproteobacteria</taxon>
        <taxon>Pseudomonadales</taxon>
        <taxon>Pseudomonadaceae</taxon>
        <taxon>Ectopseudomonas</taxon>
    </lineage>
</organism>
<keyword evidence="2" id="KW-0812">Transmembrane</keyword>
<dbReference type="InterPro" id="IPR051533">
    <property type="entry name" value="WaaL-like"/>
</dbReference>
<dbReference type="Pfam" id="PF04932">
    <property type="entry name" value="Wzy_C"/>
    <property type="match status" value="1"/>
</dbReference>
<keyword evidence="3" id="KW-1133">Transmembrane helix</keyword>
<keyword evidence="7" id="KW-1185">Reference proteome</keyword>
<evidence type="ECO:0000313" key="7">
    <source>
        <dbReference type="Proteomes" id="UP000199467"/>
    </source>
</evidence>
<reference evidence="7" key="1">
    <citation type="submission" date="2016-10" db="EMBL/GenBank/DDBJ databases">
        <authorList>
            <person name="Varghese N."/>
            <person name="Submissions S."/>
        </authorList>
    </citation>
    <scope>NUCLEOTIDE SEQUENCE [LARGE SCALE GENOMIC DNA]</scope>
    <source>
        <strain evidence="7">DSM 26382</strain>
    </source>
</reference>
<dbReference type="GO" id="GO:0016874">
    <property type="term" value="F:ligase activity"/>
    <property type="evidence" value="ECO:0007669"/>
    <property type="project" value="UniProtKB-KW"/>
</dbReference>
<evidence type="ECO:0000313" key="6">
    <source>
        <dbReference type="EMBL" id="SDC21487.1"/>
    </source>
</evidence>
<protein>
    <submittedName>
        <fullName evidence="6">O-antigen ligase</fullName>
    </submittedName>
</protein>
<proteinExistence type="predicted"/>
<evidence type="ECO:0000256" key="2">
    <source>
        <dbReference type="ARBA" id="ARBA00022692"/>
    </source>
</evidence>
<keyword evidence="6" id="KW-0436">Ligase</keyword>
<dbReference type="PANTHER" id="PTHR37422:SF13">
    <property type="entry name" value="LIPOPOLYSACCHARIDE BIOSYNTHESIS PROTEIN PA4999-RELATED"/>
    <property type="match status" value="1"/>
</dbReference>
<sequence>MAGWRERIYNGYVGYWAPLALLAFLTGMFWIGDRSLYHKLYYATLALPTLLVALVSPVRFLHQLRQPYLVLFLVFSLYVMLSLSWSPEQNYSKLKQPLYVLMLLLAVGAMAEHDMRRLVQCVALAAVFASLFALITMLMYGMDENRPERLEGMGALYNPLLTTHVYGFFTVMVMGALVTSRRYFAVKLSMFVVLLCLLFLTGSRTPLLALLVCVGWLVLLLGDRRVIVLAAVVSLAIMLGFWGVDYNPLERGLSYRPFIWQDAWRQTLPVLWLGHGYDASIDIYLPDLDYLLADTHNLTLGVIYQTGLAGGVMWLSLYVYGFSQAWRYRSSGLVIISSVLLVYGFMAGMTEGSAFMSRPKEHWFIIWIPIALHFAVLRKVGTGMKGASA</sequence>
<dbReference type="InterPro" id="IPR007016">
    <property type="entry name" value="O-antigen_ligase-rel_domated"/>
</dbReference>
<evidence type="ECO:0000256" key="3">
    <source>
        <dbReference type="ARBA" id="ARBA00022989"/>
    </source>
</evidence>